<evidence type="ECO:0000313" key="7">
    <source>
        <dbReference type="Proteomes" id="UP000614811"/>
    </source>
</evidence>
<evidence type="ECO:0000256" key="3">
    <source>
        <dbReference type="ARBA" id="ARBA00022963"/>
    </source>
</evidence>
<reference evidence="6" key="1">
    <citation type="journal article" date="2014" name="Int. J. Syst. Evol. Microbiol.">
        <title>Complete genome sequence of Corynebacterium casei LMG S-19264T (=DSM 44701T), isolated from a smear-ripened cheese.</title>
        <authorList>
            <consortium name="US DOE Joint Genome Institute (JGI-PGF)"/>
            <person name="Walter F."/>
            <person name="Albersmeier A."/>
            <person name="Kalinowski J."/>
            <person name="Ruckert C."/>
        </authorList>
    </citation>
    <scope>NUCLEOTIDE SEQUENCE</scope>
    <source>
        <strain evidence="6">KCTC 12711</strain>
    </source>
</reference>
<evidence type="ECO:0000259" key="5">
    <source>
        <dbReference type="Pfam" id="PF01764"/>
    </source>
</evidence>
<dbReference type="AlphaFoldDB" id="A0A918RY99"/>
<feature type="domain" description="Fungal lipase-type" evidence="5">
    <location>
        <begin position="121"/>
        <end position="259"/>
    </location>
</feature>
<evidence type="ECO:0000256" key="4">
    <source>
        <dbReference type="ARBA" id="ARBA00023098"/>
    </source>
</evidence>
<dbReference type="PANTHER" id="PTHR31403:SF7">
    <property type="entry name" value="PHOSPHOLIPASE A1-IGAMMA3, CHLOROPLASTIC"/>
    <property type="match status" value="1"/>
</dbReference>
<keyword evidence="7" id="KW-1185">Reference proteome</keyword>
<dbReference type="PANTHER" id="PTHR31403">
    <property type="entry name" value="PHOSPHOLIPASE A1-IBETA2, CHLOROPLASTIC"/>
    <property type="match status" value="1"/>
</dbReference>
<evidence type="ECO:0000256" key="2">
    <source>
        <dbReference type="ARBA" id="ARBA00022946"/>
    </source>
</evidence>
<organism evidence="6 7">
    <name type="scientific">Arenicella chitinivorans</name>
    <dbReference type="NCBI Taxonomy" id="1329800"/>
    <lineage>
        <taxon>Bacteria</taxon>
        <taxon>Pseudomonadati</taxon>
        <taxon>Pseudomonadota</taxon>
        <taxon>Gammaproteobacteria</taxon>
        <taxon>Arenicellales</taxon>
        <taxon>Arenicellaceae</taxon>
        <taxon>Arenicella</taxon>
    </lineage>
</organism>
<comment type="caution">
    <text evidence="6">The sequence shown here is derived from an EMBL/GenBank/DDBJ whole genome shotgun (WGS) entry which is preliminary data.</text>
</comment>
<dbReference type="Pfam" id="PF01764">
    <property type="entry name" value="Lipase_3"/>
    <property type="match status" value="1"/>
</dbReference>
<dbReference type="GO" id="GO:0016042">
    <property type="term" value="P:lipid catabolic process"/>
    <property type="evidence" value="ECO:0007669"/>
    <property type="project" value="UniProtKB-KW"/>
</dbReference>
<dbReference type="GO" id="GO:0004620">
    <property type="term" value="F:phospholipase activity"/>
    <property type="evidence" value="ECO:0007669"/>
    <property type="project" value="UniProtKB-ARBA"/>
</dbReference>
<dbReference type="Gene3D" id="3.40.50.1820">
    <property type="entry name" value="alpha/beta hydrolase"/>
    <property type="match status" value="1"/>
</dbReference>
<dbReference type="InterPro" id="IPR002921">
    <property type="entry name" value="Fungal_lipase-type"/>
</dbReference>
<reference evidence="6" key="2">
    <citation type="submission" date="2020-09" db="EMBL/GenBank/DDBJ databases">
        <authorList>
            <person name="Sun Q."/>
            <person name="Kim S."/>
        </authorList>
    </citation>
    <scope>NUCLEOTIDE SEQUENCE</scope>
    <source>
        <strain evidence="6">KCTC 12711</strain>
    </source>
</reference>
<keyword evidence="2" id="KW-0809">Transit peptide</keyword>
<sequence length="315" mass="35136">MLPQCPPYSVDYTLPVLRFSLIISLLLALSACAVTGHHAISLEQTSTVGFELSEVLQLGQLVESAYALFHEAQSNPSPAAPKLAGYRPLANLSGRDDPKSSKREFYGHLLEPLNTPNSLIISVRGTSDAQEWLDDIKFEHRRFSGDPNLGHVELGFKEIYHSFAVHDFGTTDGISIEQYLRHRPDLNQVTLVGHSLGSSLATLLALDIKIKRPNTQVRLLTFASPRTGDNQFSDAFQRHIPNSLRIVNKPDLVPRVPPRAFKFLHIWHESQINSRPLSHIKNSVTCYHSLNTYLHVLTHNNKLPGVAIDHGCHAE</sequence>
<accession>A0A918RY99</accession>
<evidence type="ECO:0000313" key="6">
    <source>
        <dbReference type="EMBL" id="GHA13520.1"/>
    </source>
</evidence>
<dbReference type="Proteomes" id="UP000614811">
    <property type="component" value="Unassembled WGS sequence"/>
</dbReference>
<keyword evidence="3" id="KW-0442">Lipid degradation</keyword>
<proteinExistence type="predicted"/>
<evidence type="ECO:0000256" key="1">
    <source>
        <dbReference type="ARBA" id="ARBA00022801"/>
    </source>
</evidence>
<dbReference type="CDD" id="cd00519">
    <property type="entry name" value="Lipase_3"/>
    <property type="match status" value="1"/>
</dbReference>
<dbReference type="InterPro" id="IPR029058">
    <property type="entry name" value="AB_hydrolase_fold"/>
</dbReference>
<protein>
    <recommendedName>
        <fullName evidence="5">Fungal lipase-type domain-containing protein</fullName>
    </recommendedName>
</protein>
<dbReference type="SUPFAM" id="SSF53474">
    <property type="entry name" value="alpha/beta-Hydrolases"/>
    <property type="match status" value="1"/>
</dbReference>
<keyword evidence="1" id="KW-0378">Hydrolase</keyword>
<keyword evidence="4" id="KW-0443">Lipid metabolism</keyword>
<dbReference type="EMBL" id="BMXA01000004">
    <property type="protein sequence ID" value="GHA13520.1"/>
    <property type="molecule type" value="Genomic_DNA"/>
</dbReference>
<gene>
    <name evidence="6" type="ORF">GCM10008090_24070</name>
</gene>
<name>A0A918RY99_9GAMM</name>